<feature type="coiled-coil region" evidence="4">
    <location>
        <begin position="799"/>
        <end position="858"/>
    </location>
</feature>
<dbReference type="GO" id="GO:0006888">
    <property type="term" value="P:endoplasmic reticulum to Golgi vesicle-mediated transport"/>
    <property type="evidence" value="ECO:0007669"/>
    <property type="project" value="TreeGrafter"/>
</dbReference>
<dbReference type="Gene3D" id="1.25.10.10">
    <property type="entry name" value="Leucine-rich Repeat Variant"/>
    <property type="match status" value="1"/>
</dbReference>
<evidence type="ECO:0000256" key="4">
    <source>
        <dbReference type="SAM" id="Coils"/>
    </source>
</evidence>
<dbReference type="InterPro" id="IPR016024">
    <property type="entry name" value="ARM-type_fold"/>
</dbReference>
<dbReference type="GO" id="GO:0000139">
    <property type="term" value="C:Golgi membrane"/>
    <property type="evidence" value="ECO:0007669"/>
    <property type="project" value="InterPro"/>
</dbReference>
<dbReference type="PANTHER" id="PTHR10013">
    <property type="entry name" value="GENERAL VESICULAR TRANSPORT FACTOR P115"/>
    <property type="match status" value="1"/>
</dbReference>
<dbReference type="InterPro" id="IPR011989">
    <property type="entry name" value="ARM-like"/>
</dbReference>
<feature type="compositionally biased region" description="Low complexity" evidence="5">
    <location>
        <begin position="484"/>
        <end position="494"/>
    </location>
</feature>
<comment type="subcellular location">
    <subcellularLocation>
        <location evidence="1">Golgi apparatus</location>
    </subcellularLocation>
</comment>
<reference evidence="8" key="1">
    <citation type="journal article" date="2018" name="Nat. Microbiol.">
        <title>Leveraging single-cell genomics to expand the fungal tree of life.</title>
        <authorList>
            <person name="Ahrendt S.R."/>
            <person name="Quandt C.A."/>
            <person name="Ciobanu D."/>
            <person name="Clum A."/>
            <person name="Salamov A."/>
            <person name="Andreopoulos B."/>
            <person name="Cheng J.F."/>
            <person name="Woyke T."/>
            <person name="Pelin A."/>
            <person name="Henrissat B."/>
            <person name="Reynolds N.K."/>
            <person name="Benny G.L."/>
            <person name="Smith M.E."/>
            <person name="James T.Y."/>
            <person name="Grigoriev I.V."/>
        </authorList>
    </citation>
    <scope>NUCLEOTIDE SEQUENCE [LARGE SCALE GENOMIC DNA]</scope>
    <source>
        <strain evidence="8">ATCC 52028</strain>
    </source>
</reference>
<dbReference type="STRING" id="1555241.A0A4P9X435"/>
<gene>
    <name evidence="7" type="ORF">CXG81DRAFT_6869</name>
</gene>
<evidence type="ECO:0000313" key="7">
    <source>
        <dbReference type="EMBL" id="RKO99813.1"/>
    </source>
</evidence>
<keyword evidence="3 4" id="KW-0175">Coiled coil</keyword>
<dbReference type="AlphaFoldDB" id="A0A4P9X435"/>
<dbReference type="PANTHER" id="PTHR10013:SF0">
    <property type="entry name" value="GENERAL VESICULAR TRANSPORT FACTOR P115"/>
    <property type="match status" value="1"/>
</dbReference>
<evidence type="ECO:0000313" key="8">
    <source>
        <dbReference type="Proteomes" id="UP000274922"/>
    </source>
</evidence>
<dbReference type="SUPFAM" id="SSF48371">
    <property type="entry name" value="ARM repeat"/>
    <property type="match status" value="1"/>
</dbReference>
<dbReference type="GO" id="GO:0048211">
    <property type="term" value="P:Golgi vesicle docking"/>
    <property type="evidence" value="ECO:0007669"/>
    <property type="project" value="TreeGrafter"/>
</dbReference>
<proteinExistence type="predicted"/>
<dbReference type="GO" id="GO:0012507">
    <property type="term" value="C:ER to Golgi transport vesicle membrane"/>
    <property type="evidence" value="ECO:0007669"/>
    <property type="project" value="TreeGrafter"/>
</dbReference>
<dbReference type="InterPro" id="IPR006953">
    <property type="entry name" value="Vesicle_Uso1_P115_head"/>
</dbReference>
<organism evidence="7 8">
    <name type="scientific">Caulochytrium protostelioides</name>
    <dbReference type="NCBI Taxonomy" id="1555241"/>
    <lineage>
        <taxon>Eukaryota</taxon>
        <taxon>Fungi</taxon>
        <taxon>Fungi incertae sedis</taxon>
        <taxon>Chytridiomycota</taxon>
        <taxon>Chytridiomycota incertae sedis</taxon>
        <taxon>Chytridiomycetes</taxon>
        <taxon>Caulochytriales</taxon>
        <taxon>Caulochytriaceae</taxon>
        <taxon>Caulochytrium</taxon>
    </lineage>
</organism>
<dbReference type="GO" id="GO:0006886">
    <property type="term" value="P:intracellular protein transport"/>
    <property type="evidence" value="ECO:0007669"/>
    <property type="project" value="InterPro"/>
</dbReference>
<dbReference type="InterPro" id="IPR024095">
    <property type="entry name" value="Vesicle_P115"/>
</dbReference>
<feature type="domain" description="Vesicle tethering protein Uso1/P115-like head" evidence="6">
    <location>
        <begin position="405"/>
        <end position="688"/>
    </location>
</feature>
<sequence length="892" mass="95482">MELLYQGYSAFKGEKGQVQTGGETVDRICGRLAHATRLEDRRAAVQALKGLARTYKLEVGTRGMPAVLKCLREDRMDTALVKAGLETLTNVGASPGAGVTAPLPPAAEEGPLGTMFCEIFLKDQDHVSLVLELLVDTDFYVRFAVLQLLTTLCQNQPTQLQSAVLTSPLGISRLLDLIDDQREIVRNEGMLLLMTLTEHNAEIQKIIAFENAFERLLAIVTAEGGLNGDMLVQDCLQLTHNLLNHNVSNQTLFRESRGIHQLVQLFTVELQPDFLAPADGGPDRPPRPTTMAIHDLAFPWNDQVARNTVVALRVMGVLLERKNPSAATNRDVMRAARALEPVAALAVGVHVPCTVRTQSFLALRGLVSGHPALQDTLAAMRIAAPPRGDPAAAADSDRGTPPSAAPPRWALAGPPRGVLSLIVRTALLGTRPSKATPAQQTSLRAAAATAFVAFLAKNPEGQAGIVHTLLAPLPDLAPSTPRRASAAGIATAAADDPDDDTADLPSPGHLLLLHLLKWREARKDPLMVWLCAALLGRCIDDDEEAMRPSLMNEVMAALVDYHEKSGYLHAHAGAAPGAHHGLRPMVAYLSLLVVWLHQCPRAGHTFLAEASSISFLVEQITRASGLDPLVQGLAAYILAQLTVANLDAHDGLTRRQLKQLISSRIGADLLTARVDRLLEDPRFTRTHPDYVLPSTPSTLDPVALGPLATANRIAAAAAAAATDPAVAFFDEETVALIRSTAPSLMRTATTPDPAGHERAGARPGHDGPSGSGAGHGDTRSGGVSGVGDGITGAAAAELLREKDAEIVRLADRLRHLESQLTGRRAANVPLDVSAAQRIAALEEQLGAKVRQLEAMETEQNDLLVCLAEQELEMQMYRRRLRAYGEVIESDPD</sequence>
<feature type="compositionally biased region" description="Basic and acidic residues" evidence="5">
    <location>
        <begin position="754"/>
        <end position="765"/>
    </location>
</feature>
<feature type="region of interest" description="Disordered" evidence="5">
    <location>
        <begin position="744"/>
        <end position="787"/>
    </location>
</feature>
<dbReference type="GO" id="GO:0005783">
    <property type="term" value="C:endoplasmic reticulum"/>
    <property type="evidence" value="ECO:0007669"/>
    <property type="project" value="TreeGrafter"/>
</dbReference>
<feature type="non-terminal residue" evidence="7">
    <location>
        <position position="892"/>
    </location>
</feature>
<keyword evidence="8" id="KW-1185">Reference proteome</keyword>
<dbReference type="GO" id="GO:0005795">
    <property type="term" value="C:Golgi stack"/>
    <property type="evidence" value="ECO:0007669"/>
    <property type="project" value="TreeGrafter"/>
</dbReference>
<protein>
    <recommendedName>
        <fullName evidence="6">Vesicle tethering protein Uso1/P115-like head domain-containing protein</fullName>
    </recommendedName>
</protein>
<dbReference type="Proteomes" id="UP000274922">
    <property type="component" value="Unassembled WGS sequence"/>
</dbReference>
<evidence type="ECO:0000256" key="5">
    <source>
        <dbReference type="SAM" id="MobiDB-lite"/>
    </source>
</evidence>
<keyword evidence="2" id="KW-0333">Golgi apparatus</keyword>
<dbReference type="EMBL" id="ML014254">
    <property type="protein sequence ID" value="RKO99813.1"/>
    <property type="molecule type" value="Genomic_DNA"/>
</dbReference>
<feature type="region of interest" description="Disordered" evidence="5">
    <location>
        <begin position="386"/>
        <end position="412"/>
    </location>
</feature>
<evidence type="ECO:0000256" key="1">
    <source>
        <dbReference type="ARBA" id="ARBA00004555"/>
    </source>
</evidence>
<accession>A0A4P9X435</accession>
<name>A0A4P9X435_9FUNG</name>
<evidence type="ECO:0000256" key="2">
    <source>
        <dbReference type="ARBA" id="ARBA00023034"/>
    </source>
</evidence>
<dbReference type="GO" id="GO:0048280">
    <property type="term" value="P:vesicle fusion with Golgi apparatus"/>
    <property type="evidence" value="ECO:0007669"/>
    <property type="project" value="InterPro"/>
</dbReference>
<evidence type="ECO:0000259" key="6">
    <source>
        <dbReference type="Pfam" id="PF04869"/>
    </source>
</evidence>
<feature type="region of interest" description="Disordered" evidence="5">
    <location>
        <begin position="480"/>
        <end position="501"/>
    </location>
</feature>
<evidence type="ECO:0000256" key="3">
    <source>
        <dbReference type="ARBA" id="ARBA00023054"/>
    </source>
</evidence>
<dbReference type="Pfam" id="PF04869">
    <property type="entry name" value="Uso1_p115_head"/>
    <property type="match status" value="1"/>
</dbReference>
<dbReference type="OrthoDB" id="198977at2759"/>